<dbReference type="AlphaFoldDB" id="A0A0L6ZCG0"/>
<proteinExistence type="predicted"/>
<evidence type="ECO:0000259" key="1">
    <source>
        <dbReference type="Pfam" id="PF14266"/>
    </source>
</evidence>
<dbReference type="EMBL" id="LHUR01000012">
    <property type="protein sequence ID" value="KOA20637.1"/>
    <property type="molecule type" value="Genomic_DNA"/>
</dbReference>
<feature type="domain" description="Putative component of 'biosynthetic module'" evidence="1">
    <location>
        <begin position="56"/>
        <end position="316"/>
    </location>
</feature>
<dbReference type="RefSeq" id="WP_052220369.1">
    <property type="nucleotide sequence ID" value="NZ_LHUR01000012.1"/>
</dbReference>
<dbReference type="Proteomes" id="UP000037043">
    <property type="component" value="Unassembled WGS sequence"/>
</dbReference>
<organism evidence="2 3">
    <name type="scientific">Clostridium homopropionicum DSM 5847</name>
    <dbReference type="NCBI Taxonomy" id="1121318"/>
    <lineage>
        <taxon>Bacteria</taxon>
        <taxon>Bacillati</taxon>
        <taxon>Bacillota</taxon>
        <taxon>Clostridia</taxon>
        <taxon>Eubacteriales</taxon>
        <taxon>Clostridiaceae</taxon>
        <taxon>Clostridium</taxon>
    </lineage>
</organism>
<reference evidence="3" key="1">
    <citation type="submission" date="2015-08" db="EMBL/GenBank/DDBJ databases">
        <title>Genome sequence of the strict anaerobe Clostridium homopropionicum LuHBu1 (DSM 5847T).</title>
        <authorList>
            <person name="Poehlein A."/>
            <person name="Beck M."/>
            <person name="Schiel-Bengelsdorf B."/>
            <person name="Bengelsdorf F.R."/>
            <person name="Daniel R."/>
            <person name="Duerre P."/>
        </authorList>
    </citation>
    <scope>NUCLEOTIDE SEQUENCE [LARGE SCALE GENOMIC DNA]</scope>
    <source>
        <strain evidence="3">DSM 5847</strain>
    </source>
</reference>
<keyword evidence="3" id="KW-1185">Reference proteome</keyword>
<name>A0A0L6ZCG0_9CLOT</name>
<protein>
    <recommendedName>
        <fullName evidence="1">Putative component of 'biosynthetic module' domain-containing protein</fullName>
    </recommendedName>
</protein>
<evidence type="ECO:0000313" key="3">
    <source>
        <dbReference type="Proteomes" id="UP000037043"/>
    </source>
</evidence>
<sequence>MNNDQKFDEVNFMKQRTATQAFKISEEINDILHDKESGCYKPWQFSTYKVERDTLKTTYEEIVLWGSQEAMIRPGFKIGVREIVIPNLFSKINGVHEDIKQYREEISQLLEQENVLFFKKFPLYKKRYKKAESKAYFNTLNLNGELERSRLLSSDSWRYKTLNPVLQEKIADLIIEFCHIPYFWKHRNFKTKVRLPLINRIMDIALMFINRDERDEKMMKISTFVVLNNLDKELIEILKSFDYPMKVPKIIIYNNNKGKHMSYADALTLMFMNALGIDIMIFNPAGASDIENFVKEEYYDIHRLEEYRNNLPYRKNGIIYRLSHK</sequence>
<comment type="caution">
    <text evidence="2">The sequence shown here is derived from an EMBL/GenBank/DDBJ whole genome shotgun (WGS) entry which is preliminary data.</text>
</comment>
<accession>A0A0L6ZCG0</accession>
<gene>
    <name evidence="2" type="ORF">CLHOM_07790</name>
</gene>
<dbReference type="PATRIC" id="fig|1121318.3.peg.783"/>
<dbReference type="InterPro" id="IPR025647">
    <property type="entry name" value="YceG_bac"/>
</dbReference>
<dbReference type="STRING" id="36844.SAMN04488501_103225"/>
<dbReference type="Pfam" id="PF14266">
    <property type="entry name" value="YceG_bac"/>
    <property type="match status" value="1"/>
</dbReference>
<evidence type="ECO:0000313" key="2">
    <source>
        <dbReference type="EMBL" id="KOA20637.1"/>
    </source>
</evidence>